<dbReference type="Gene3D" id="3.30.200.20">
    <property type="entry name" value="Phosphorylase Kinase, domain 1"/>
    <property type="match status" value="1"/>
</dbReference>
<accession>A0A1I0NZT4</accession>
<dbReference type="InterPro" id="IPR014255">
    <property type="entry name" value="Spore_coat_CotS"/>
</dbReference>
<dbReference type="InterPro" id="IPR011009">
    <property type="entry name" value="Kinase-like_dom_sf"/>
</dbReference>
<dbReference type="GO" id="GO:0042601">
    <property type="term" value="C:endospore-forming forespore"/>
    <property type="evidence" value="ECO:0007669"/>
    <property type="project" value="TreeGrafter"/>
</dbReference>
<dbReference type="InterPro" id="IPR047175">
    <property type="entry name" value="CotS-like"/>
</dbReference>
<keyword evidence="2" id="KW-1185">Reference proteome</keyword>
<name>A0A1I0NZT4_9FIRM</name>
<organism evidence="1 2">
    <name type="scientific">[Clostridium] fimetarium</name>
    <dbReference type="NCBI Taxonomy" id="99656"/>
    <lineage>
        <taxon>Bacteria</taxon>
        <taxon>Bacillati</taxon>
        <taxon>Bacillota</taxon>
        <taxon>Clostridia</taxon>
        <taxon>Lachnospirales</taxon>
        <taxon>Lachnospiraceae</taxon>
    </lineage>
</organism>
<gene>
    <name evidence="1" type="ORF">SAMN05421659_10434</name>
</gene>
<dbReference type="NCBIfam" id="TIGR02906">
    <property type="entry name" value="spore_CotS"/>
    <property type="match status" value="1"/>
</dbReference>
<dbReference type="SUPFAM" id="SSF56112">
    <property type="entry name" value="Protein kinase-like (PK-like)"/>
    <property type="match status" value="1"/>
</dbReference>
<dbReference type="AlphaFoldDB" id="A0A1I0NZT4"/>
<reference evidence="1 2" key="1">
    <citation type="submission" date="2016-10" db="EMBL/GenBank/DDBJ databases">
        <authorList>
            <person name="de Groot N.N."/>
        </authorList>
    </citation>
    <scope>NUCLEOTIDE SEQUENCE [LARGE SCALE GENOMIC DNA]</scope>
    <source>
        <strain evidence="1 2">DSM 9179</strain>
    </source>
</reference>
<evidence type="ECO:0000313" key="2">
    <source>
        <dbReference type="Proteomes" id="UP000199701"/>
    </source>
</evidence>
<dbReference type="EMBL" id="FOJI01000004">
    <property type="protein sequence ID" value="SEW07275.1"/>
    <property type="molecule type" value="Genomic_DNA"/>
</dbReference>
<sequence length="333" mass="39439">MNEKSLSVLEQYDFNVYKTSRDRGGIILNTNQGLKLLYECNKAETHYEHEDKITQALLQTGFVNVDTYCRNKEGKLIAISDENRKYIVKDWFDGRECDIMNLSDACGAVRTLAQLHINLNTLSSSNEDMMSGLEFTSNVIDYNFQFLKKTKELKMVNNYLRNKKKRTEFERIARDHFQMFYEEALRATKMIENLNYSERLENAKRTSELCHGNYSYHNVLFSSRCIAVTNFDRCKINSQISDLYQFMRKLLEKNNWDIKLAYKMIEEYDNVKKISDIDLQLLAVLFAYPEKFWKIINYYFNSNKSWIPRKSIEKLELVISQNPLREKFVDTIA</sequence>
<dbReference type="RefSeq" id="WP_092451755.1">
    <property type="nucleotide sequence ID" value="NZ_FOJI01000004.1"/>
</dbReference>
<dbReference type="OrthoDB" id="9771902at2"/>
<dbReference type="PANTHER" id="PTHR39179">
    <property type="entry name" value="SPORE COAT PROTEIN I"/>
    <property type="match status" value="1"/>
</dbReference>
<dbReference type="STRING" id="99656.SAMN05421659_10434"/>
<keyword evidence="1" id="KW-0946">Virion</keyword>
<keyword evidence="1" id="KW-0167">Capsid protein</keyword>
<dbReference type="Proteomes" id="UP000199701">
    <property type="component" value="Unassembled WGS sequence"/>
</dbReference>
<dbReference type="PANTHER" id="PTHR39179:SF1">
    <property type="entry name" value="SPORE COAT PROTEIN I"/>
    <property type="match status" value="1"/>
</dbReference>
<protein>
    <submittedName>
        <fullName evidence="1">Spore coat protein I</fullName>
    </submittedName>
</protein>
<evidence type="ECO:0000313" key="1">
    <source>
        <dbReference type="EMBL" id="SEW07275.1"/>
    </source>
</evidence>
<proteinExistence type="predicted"/>
<dbReference type="Gene3D" id="3.90.1200.10">
    <property type="match status" value="1"/>
</dbReference>